<evidence type="ECO:0000313" key="1">
    <source>
        <dbReference type="EMBL" id="CAF3915536.1"/>
    </source>
</evidence>
<organism evidence="1 2">
    <name type="scientific">Adineta steineri</name>
    <dbReference type="NCBI Taxonomy" id="433720"/>
    <lineage>
        <taxon>Eukaryota</taxon>
        <taxon>Metazoa</taxon>
        <taxon>Spiralia</taxon>
        <taxon>Gnathifera</taxon>
        <taxon>Rotifera</taxon>
        <taxon>Eurotatoria</taxon>
        <taxon>Bdelloidea</taxon>
        <taxon>Adinetida</taxon>
        <taxon>Adinetidae</taxon>
        <taxon>Adineta</taxon>
    </lineage>
</organism>
<proteinExistence type="predicted"/>
<gene>
    <name evidence="1" type="ORF">OXD698_LOCUS24725</name>
</gene>
<comment type="caution">
    <text evidence="1">The sequence shown here is derived from an EMBL/GenBank/DDBJ whole genome shotgun (WGS) entry which is preliminary data.</text>
</comment>
<accession>A0A819ILD6</accession>
<dbReference type="AlphaFoldDB" id="A0A819ILD6"/>
<dbReference type="EMBL" id="CAJOAZ010002302">
    <property type="protein sequence ID" value="CAF3915536.1"/>
    <property type="molecule type" value="Genomic_DNA"/>
</dbReference>
<reference evidence="1" key="1">
    <citation type="submission" date="2021-02" db="EMBL/GenBank/DDBJ databases">
        <authorList>
            <person name="Nowell W R."/>
        </authorList>
    </citation>
    <scope>NUCLEOTIDE SEQUENCE</scope>
</reference>
<protein>
    <submittedName>
        <fullName evidence="1">Uncharacterized protein</fullName>
    </submittedName>
</protein>
<evidence type="ECO:0000313" key="2">
    <source>
        <dbReference type="Proteomes" id="UP000663844"/>
    </source>
</evidence>
<name>A0A819ILD6_9BILA</name>
<sequence length="258" mass="29144">MKYQRVLYTNQLTAEIKSKFGIVSIDKRLSSKKNVYFVSFASNADMKIADRIAKRIRNITLKPIQAISSDIQYEHRISIHNNRKSLLSSSTSPTFFSPPITLSFLSNSNSQCTTRQSSSPVQQANETLEERAKRILGSQLVTHETVPPIPTLQPPNFLDSKRGIDCREALNSFFKVHTTNFYMKATTSAQIMAACSRGLRLFWSDIADIINVLKVDTHYQESFMTEVASSNFISSKIDITTLIAMSSKLAYQLTRLSR</sequence>
<dbReference type="Proteomes" id="UP000663844">
    <property type="component" value="Unassembled WGS sequence"/>
</dbReference>